<dbReference type="SUPFAM" id="SSF64268">
    <property type="entry name" value="PX domain"/>
    <property type="match status" value="1"/>
</dbReference>
<feature type="coiled-coil region" evidence="10">
    <location>
        <begin position="402"/>
        <end position="464"/>
    </location>
</feature>
<evidence type="ECO:0000259" key="13">
    <source>
        <dbReference type="PROSITE" id="PS50195"/>
    </source>
</evidence>
<comment type="caution">
    <text evidence="14">The sequence shown here is derived from an EMBL/GenBank/DDBJ whole genome shotgun (WGS) entry which is preliminary data.</text>
</comment>
<dbReference type="Gene3D" id="3.30.1520.10">
    <property type="entry name" value="Phox-like domain"/>
    <property type="match status" value="1"/>
</dbReference>
<dbReference type="EMBL" id="LNRQ01000006">
    <property type="protein sequence ID" value="KZM91284.1"/>
    <property type="molecule type" value="Genomic_DNA"/>
</dbReference>
<dbReference type="GO" id="GO:0010008">
    <property type="term" value="C:endosome membrane"/>
    <property type="evidence" value="ECO:0007669"/>
    <property type="project" value="UniProtKB-SubCell"/>
</dbReference>
<evidence type="ECO:0000256" key="9">
    <source>
        <dbReference type="ARBA" id="ARBA00055681"/>
    </source>
</evidence>
<evidence type="ECO:0000256" key="4">
    <source>
        <dbReference type="ARBA" id="ARBA00022490"/>
    </source>
</evidence>
<dbReference type="Gramene" id="KZM91284">
    <property type="protein sequence ID" value="KZM91284"/>
    <property type="gene ID" value="DCAR_021351"/>
</dbReference>
<feature type="transmembrane region" description="Helical" evidence="12">
    <location>
        <begin position="751"/>
        <end position="770"/>
    </location>
</feature>
<reference evidence="14" key="1">
    <citation type="journal article" date="2016" name="Nat. Genet.">
        <title>A high-quality carrot genome assembly provides new insights into carotenoid accumulation and asterid genome evolution.</title>
        <authorList>
            <person name="Iorizzo M."/>
            <person name="Ellison S."/>
            <person name="Senalik D."/>
            <person name="Zeng P."/>
            <person name="Satapoomin P."/>
            <person name="Huang J."/>
            <person name="Bowman M."/>
            <person name="Iovene M."/>
            <person name="Sanseverino W."/>
            <person name="Cavagnaro P."/>
            <person name="Yildiz M."/>
            <person name="Macko-Podgorni A."/>
            <person name="Moranska E."/>
            <person name="Grzebelus E."/>
            <person name="Grzebelus D."/>
            <person name="Ashrafi H."/>
            <person name="Zheng Z."/>
            <person name="Cheng S."/>
            <person name="Spooner D."/>
            <person name="Van Deynze A."/>
            <person name="Simon P."/>
        </authorList>
    </citation>
    <scope>NUCLEOTIDE SEQUENCE [LARGE SCALE GENOMIC DNA]</scope>
    <source>
        <tissue evidence="14">Leaf</tissue>
    </source>
</reference>
<dbReference type="GO" id="GO:0005829">
    <property type="term" value="C:cytosol"/>
    <property type="evidence" value="ECO:0007669"/>
    <property type="project" value="UniProtKB-SubCell"/>
</dbReference>
<evidence type="ECO:0000313" key="14">
    <source>
        <dbReference type="EMBL" id="KZM91284.1"/>
    </source>
</evidence>
<comment type="function">
    <text evidence="9">Acts as an effector of RABF2A and RABF2B. Involved in vacuolar transport of storage proteins. Regulates membrane trafficking to protein storage vacuoles (PSVs). Binds specifically to phosphatidylinositol 3-monophosphate (PtdIns3P).</text>
</comment>
<feature type="compositionally biased region" description="Polar residues" evidence="11">
    <location>
        <begin position="34"/>
        <end position="45"/>
    </location>
</feature>
<organism evidence="14">
    <name type="scientific">Daucus carota subsp. sativus</name>
    <name type="common">Carrot</name>
    <dbReference type="NCBI Taxonomy" id="79200"/>
    <lineage>
        <taxon>Eukaryota</taxon>
        <taxon>Viridiplantae</taxon>
        <taxon>Streptophyta</taxon>
        <taxon>Embryophyta</taxon>
        <taxon>Tracheophyta</taxon>
        <taxon>Spermatophyta</taxon>
        <taxon>Magnoliopsida</taxon>
        <taxon>eudicotyledons</taxon>
        <taxon>Gunneridae</taxon>
        <taxon>Pentapetalae</taxon>
        <taxon>asterids</taxon>
        <taxon>campanulids</taxon>
        <taxon>Apiales</taxon>
        <taxon>Apiaceae</taxon>
        <taxon>Apioideae</taxon>
        <taxon>Scandiceae</taxon>
        <taxon>Daucinae</taxon>
        <taxon>Daucus</taxon>
        <taxon>Daucus sect. Daucus</taxon>
    </lineage>
</organism>
<sequence>MSYMFEGSNLSLYGYGFSDPTLYQSLSDPLFPYSSTRTNTESAATSPPKHHRHDGTSPLPLGMDWSPPPLTWNGRKTVWPHDPHTGWSYCVTIPSWTIVPSSSGPNPAAYYRVQVAVQSPDGSTTIRGVLRRFNNFLKLFSDLKNEFPKKKLPPAPARSLLRMKNKDYLEERRHALEDWMEKLLTDIDVSRTVHVALFLELEAAARSSFDAANQIDVNENVPADGAVSSDHIINESDDSLHNDDTSLHEHIKEHHAQLDDCKMSNNVQTLSTKSGESDLCLVRNNGISDSGVANSTGDNSLKFPGASKASKSMEADSDLQIPSEILDTLPPEEHNAVNRVLDTIKQRLVAANADREVLLAKLNQEVSVKQYLTTKVKDLEVELETSKQSGNEGKFTQMQFDADDFKRKLTELELKLKSEQDEKMLLESTKVSIIQQNEILQQELDLTHEKLDILRKHHEELESKSKSDLTLLVEEVKSLRSCQLELKDEVSRLMKEKLEGESRSCQLELKDEVSRLMKEKLEGERDLEQEKQRHKDTNTNYVKLVHQCEVLQNRLNECSATLLVEEEDKLTIDTSSPASAVEIFTTFDKQIGLLVTEVQLLLKDVEDNKTVDGNSIDDAMTRTSDDELRLVLTNISKDNVRLRKLVTDMATTATQILVGQTRSSPFSCRQSDRISTARFSYVFPTTSSGKSLMIQASRKDESQASSPDPAPFNSQGEDVTYVLKLVGGSVLGAAVIKYGSALFPQITTPNILLALSMISAPVILAIFLLVNKSRAIN</sequence>
<evidence type="ECO:0000256" key="2">
    <source>
        <dbReference type="ARBA" id="ARBA00004514"/>
    </source>
</evidence>
<keyword evidence="12" id="KW-1133">Transmembrane helix</keyword>
<keyword evidence="12" id="KW-0812">Transmembrane</keyword>
<dbReference type="STRING" id="79200.A0A164W4S9"/>
<evidence type="ECO:0000256" key="12">
    <source>
        <dbReference type="SAM" id="Phobius"/>
    </source>
</evidence>
<evidence type="ECO:0000256" key="6">
    <source>
        <dbReference type="ARBA" id="ARBA00022927"/>
    </source>
</evidence>
<dbReference type="PANTHER" id="PTHR46856">
    <property type="entry name" value="PX DOMAIN-CONTAINING PROTEIN EREL1-RELATED"/>
    <property type="match status" value="1"/>
</dbReference>
<dbReference type="SMART" id="SM00312">
    <property type="entry name" value="PX"/>
    <property type="match status" value="1"/>
</dbReference>
<dbReference type="GO" id="GO:0035091">
    <property type="term" value="F:phosphatidylinositol binding"/>
    <property type="evidence" value="ECO:0007669"/>
    <property type="project" value="InterPro"/>
</dbReference>
<keyword evidence="8 12" id="KW-0472">Membrane</keyword>
<gene>
    <name evidence="14" type="ORF">DCAR_021351</name>
</gene>
<feature type="domain" description="PX" evidence="13">
    <location>
        <begin position="89"/>
        <end position="206"/>
    </location>
</feature>
<dbReference type="PROSITE" id="PS50195">
    <property type="entry name" value="PX"/>
    <property type="match status" value="1"/>
</dbReference>
<evidence type="ECO:0000256" key="8">
    <source>
        <dbReference type="ARBA" id="ARBA00023136"/>
    </source>
</evidence>
<dbReference type="OMA" id="LHECAIL"/>
<keyword evidence="6" id="KW-0653">Protein transport</keyword>
<dbReference type="PANTHER" id="PTHR46856:SF3">
    <property type="entry name" value="PX DOMAIN-CONTAINING PROTEIN EREX"/>
    <property type="match status" value="1"/>
</dbReference>
<dbReference type="Pfam" id="PF00787">
    <property type="entry name" value="PX"/>
    <property type="match status" value="1"/>
</dbReference>
<feature type="region of interest" description="Disordered" evidence="11">
    <location>
        <begin position="291"/>
        <end position="318"/>
    </location>
</feature>
<evidence type="ECO:0000256" key="5">
    <source>
        <dbReference type="ARBA" id="ARBA00022753"/>
    </source>
</evidence>
<accession>A0A164W4S9</accession>
<keyword evidence="3" id="KW-0813">Transport</keyword>
<evidence type="ECO:0000256" key="7">
    <source>
        <dbReference type="ARBA" id="ARBA00023054"/>
    </source>
</evidence>
<dbReference type="GO" id="GO:0015031">
    <property type="term" value="P:protein transport"/>
    <property type="evidence" value="ECO:0007669"/>
    <property type="project" value="UniProtKB-KW"/>
</dbReference>
<evidence type="ECO:0000256" key="3">
    <source>
        <dbReference type="ARBA" id="ARBA00022448"/>
    </source>
</evidence>
<comment type="subcellular location">
    <subcellularLocation>
        <location evidence="2">Cytoplasm</location>
        <location evidence="2">Cytosol</location>
    </subcellularLocation>
    <subcellularLocation>
        <location evidence="1">Endosome membrane</location>
        <topology evidence="1">Peripheral membrane protein</topology>
    </subcellularLocation>
</comment>
<evidence type="ECO:0000256" key="10">
    <source>
        <dbReference type="SAM" id="Coils"/>
    </source>
</evidence>
<dbReference type="InterPro" id="IPR001683">
    <property type="entry name" value="PX_dom"/>
</dbReference>
<name>A0A164W4S9_DAUCS</name>
<keyword evidence="4" id="KW-0963">Cytoplasm</keyword>
<feature type="region of interest" description="Disordered" evidence="11">
    <location>
        <begin position="34"/>
        <end position="60"/>
    </location>
</feature>
<evidence type="ECO:0000256" key="1">
    <source>
        <dbReference type="ARBA" id="ARBA00004481"/>
    </source>
</evidence>
<keyword evidence="7 10" id="KW-0175">Coiled coil</keyword>
<dbReference type="FunFam" id="3.30.1520.10:FF:000060">
    <property type="entry name" value="Phox (PX) domain-containing protein"/>
    <property type="match status" value="1"/>
</dbReference>
<dbReference type="AlphaFoldDB" id="A0A164W4S9"/>
<keyword evidence="5" id="KW-0967">Endosome</keyword>
<protein>
    <recommendedName>
        <fullName evidence="13">PX domain-containing protein</fullName>
    </recommendedName>
</protein>
<dbReference type="InterPro" id="IPR044588">
    <property type="entry name" value="EREX-like"/>
</dbReference>
<dbReference type="InterPro" id="IPR036871">
    <property type="entry name" value="PX_dom_sf"/>
</dbReference>
<proteinExistence type="predicted"/>
<evidence type="ECO:0000256" key="11">
    <source>
        <dbReference type="SAM" id="MobiDB-lite"/>
    </source>
</evidence>